<evidence type="ECO:0000313" key="4">
    <source>
        <dbReference type="Proteomes" id="UP000464274"/>
    </source>
</evidence>
<dbReference type="Gene3D" id="3.40.50.300">
    <property type="entry name" value="P-loop containing nucleotide triphosphate hydrolases"/>
    <property type="match status" value="2"/>
</dbReference>
<dbReference type="GO" id="GO:0016887">
    <property type="term" value="F:ATP hydrolysis activity"/>
    <property type="evidence" value="ECO:0007669"/>
    <property type="project" value="InterPro"/>
</dbReference>
<evidence type="ECO:0000256" key="1">
    <source>
        <dbReference type="SAM" id="Coils"/>
    </source>
</evidence>
<keyword evidence="3" id="KW-0540">Nuclease</keyword>
<gene>
    <name evidence="3" type="ORF">vBAbaMPhT2_234</name>
</gene>
<dbReference type="InterPro" id="IPR027417">
    <property type="entry name" value="P-loop_NTPase"/>
</dbReference>
<accession>A0A6B9SY53</accession>
<organism evidence="3 4">
    <name type="scientific">Acinetobacter phage vB_AbaM_PhT2</name>
    <dbReference type="NCBI Taxonomy" id="2690230"/>
    <lineage>
        <taxon>Viruses</taxon>
        <taxon>Duplodnaviria</taxon>
        <taxon>Heunggongvirae</taxon>
        <taxon>Uroviricota</taxon>
        <taxon>Caudoviricetes</taxon>
        <taxon>Pantevenvirales</taxon>
        <taxon>Straboviridae</taxon>
        <taxon>Twarogvirinae</taxon>
        <taxon>Hadassahvirus</taxon>
        <taxon>Hadassahvirus pht2</taxon>
    </lineage>
</organism>
<evidence type="ECO:0000313" key="3">
    <source>
        <dbReference type="EMBL" id="QHJ75837.1"/>
    </source>
</evidence>
<keyword evidence="3" id="KW-0255">Endonuclease</keyword>
<dbReference type="EMBL" id="MN864865">
    <property type="protein sequence ID" value="QHJ75837.1"/>
    <property type="molecule type" value="Genomic_DNA"/>
</dbReference>
<dbReference type="GO" id="GO:0006302">
    <property type="term" value="P:double-strand break repair"/>
    <property type="evidence" value="ECO:0007669"/>
    <property type="project" value="InterPro"/>
</dbReference>
<dbReference type="GO" id="GO:0004519">
    <property type="term" value="F:endonuclease activity"/>
    <property type="evidence" value="ECO:0007669"/>
    <property type="project" value="UniProtKB-KW"/>
</dbReference>
<dbReference type="Pfam" id="PF13476">
    <property type="entry name" value="AAA_23"/>
    <property type="match status" value="1"/>
</dbReference>
<reference evidence="3 4" key="1">
    <citation type="submission" date="2019-12" db="EMBL/GenBank/DDBJ databases">
        <title>Developing bacteriophages as a method of controlling the opportunistic pathogen Acinetobacter baumannii in Thai hospitals.</title>
        <authorList>
            <person name="Styles K.M."/>
            <person name="Smith S.E."/>
            <person name="Thummeepak R."/>
            <person name="Leungtongkam U."/>
            <person name="Christie G.S."/>
            <person name="Millard A."/>
            <person name="Moat J."/>
            <person name="Dowson C.C."/>
            <person name="Wellington E.M."/>
            <person name="Sitthisak S."/>
            <person name="Sagona A.P."/>
        </authorList>
    </citation>
    <scope>NUCLEOTIDE SEQUENCE [LARGE SCALE GENOMIC DNA]</scope>
</reference>
<feature type="coiled-coil region" evidence="1">
    <location>
        <begin position="217"/>
        <end position="244"/>
    </location>
</feature>
<protein>
    <submittedName>
        <fullName evidence="3">Recombination endonuclease subunit</fullName>
    </submittedName>
</protein>
<name>A0A6B9SY53_9CAUD</name>
<dbReference type="Proteomes" id="UP000464274">
    <property type="component" value="Segment"/>
</dbReference>
<proteinExistence type="predicted"/>
<keyword evidence="3" id="KW-0378">Hydrolase</keyword>
<sequence length="560" mass="63105">MKTFKLNSIEYRNIMSVGDAPIIIQLNKAHKTLITGANGGGKSTLLEAITFALFGKPFRDIKKGQLLNSINKKGLLVVLEMEYNNSVYVIKRGIKPNIFEVKKDGVVLDAAASVKDFQSEFETMIGMNYNSYKQVVVLGTAGYTPFMSLSAGARRKLVEDLLEVSVLADMDKLNKEEIRNINAELAKIEMSITHTQTQIQTLTAAAERQKKLSGDNIARFEAMKEQAIQEIDRIKAENQEYNLQVVQIDAGEDPSDESRNAHSAVVRAESELNSTIRVLKLYENGGSCPTCLQLLSDDSLVDKIEQSKNELTAKFEELKEIHAEVHARKVAHLEAREKIRAIENKIATNRQLALQQVQRVKTINSALEEAKKDFVDNTSEIDALKESLVNDIQQKSNLVIEKQRRSVITEMLKDSGIKGSIIKKYIPIFNKQINSYLEMMEADYSFTLDEEFSETIKSRGREDFSYASFSQGEKGRIDLALMFTWRDIAEKISGIKISCLFLDEVFDGAFDSAATKSVTTILNNMKDSNIFIISHRDHNPQDYGQHLQMKKVGRFTIMES</sequence>
<evidence type="ECO:0000259" key="2">
    <source>
        <dbReference type="Pfam" id="PF13476"/>
    </source>
</evidence>
<keyword evidence="1" id="KW-0175">Coiled coil</keyword>
<dbReference type="SUPFAM" id="SSF52540">
    <property type="entry name" value="P-loop containing nucleoside triphosphate hydrolases"/>
    <property type="match status" value="1"/>
</dbReference>
<dbReference type="InterPro" id="IPR038729">
    <property type="entry name" value="Rad50/SbcC_AAA"/>
</dbReference>
<dbReference type="PANTHER" id="PTHR32114:SF2">
    <property type="entry name" value="ABC TRANSPORTER ABCH.3"/>
    <property type="match status" value="1"/>
</dbReference>
<feature type="domain" description="Rad50/SbcC-type AAA" evidence="2">
    <location>
        <begin position="8"/>
        <end position="347"/>
    </location>
</feature>
<dbReference type="PANTHER" id="PTHR32114">
    <property type="entry name" value="ABC TRANSPORTER ABCH.3"/>
    <property type="match status" value="1"/>
</dbReference>
<keyword evidence="4" id="KW-1185">Reference proteome</keyword>